<reference evidence="2" key="1">
    <citation type="submission" date="2024-07" db="EMBL/GenBank/DDBJ databases">
        <title>Complete genome sequence of Prevotella sp. YM-2024 GTC17253.</title>
        <authorList>
            <person name="Hayashi M."/>
            <person name="Muto Y."/>
            <person name="Tanaka K."/>
            <person name="Niwa H."/>
        </authorList>
    </citation>
    <scope>NUCLEOTIDE SEQUENCE</scope>
    <source>
        <strain evidence="2">GTC17253</strain>
    </source>
</reference>
<dbReference type="EMBL" id="AP035785">
    <property type="protein sequence ID" value="BFO70710.1"/>
    <property type="molecule type" value="Genomic_DNA"/>
</dbReference>
<feature type="transmembrane region" description="Helical" evidence="1">
    <location>
        <begin position="138"/>
        <end position="158"/>
    </location>
</feature>
<dbReference type="AlphaFoldDB" id="A0AB33IX98"/>
<proteinExistence type="predicted"/>
<accession>A0AB33IX98</accession>
<keyword evidence="1" id="KW-0472">Membrane</keyword>
<evidence type="ECO:0000313" key="2">
    <source>
        <dbReference type="EMBL" id="BFO70710.1"/>
    </source>
</evidence>
<evidence type="ECO:0000256" key="1">
    <source>
        <dbReference type="SAM" id="Phobius"/>
    </source>
</evidence>
<sequence>MMESILWSQGLTPTEDSVFVINGKMNRDEGSDTNQLAYNKLIQMSKQPAIHPEVVHFLHKKGYVASRQLMIAHKKGEGIFFKSVYQSLDEAGRNVAYMFYSKTDDINHAYQVFLQYSNMADRVVFESEQKVLALLFKLNKYIIIAAAVTLALALWKTIN</sequence>
<name>A0AB33IX98_9BACT</name>
<keyword evidence="1" id="KW-0812">Transmembrane</keyword>
<organism evidence="2">
    <name type="scientific">Prevotella sp. GTC17253</name>
    <dbReference type="NCBI Taxonomy" id="3236793"/>
    <lineage>
        <taxon>Bacteria</taxon>
        <taxon>Pseudomonadati</taxon>
        <taxon>Bacteroidota</taxon>
        <taxon>Bacteroidia</taxon>
        <taxon>Bacteroidales</taxon>
        <taxon>Prevotellaceae</taxon>
        <taxon>Prevotella</taxon>
    </lineage>
</organism>
<gene>
    <name evidence="2" type="ORF">GTC17253_06760</name>
</gene>
<protein>
    <submittedName>
        <fullName evidence="2">Uncharacterized protein</fullName>
    </submittedName>
</protein>
<keyword evidence="1" id="KW-1133">Transmembrane helix</keyword>